<dbReference type="InterPro" id="IPR051417">
    <property type="entry name" value="SDr/BOS_complex"/>
</dbReference>
<feature type="domain" description="SD-repeat containing protein B" evidence="6">
    <location>
        <begin position="1808"/>
        <end position="1926"/>
    </location>
</feature>
<dbReference type="SUPFAM" id="SSF117074">
    <property type="entry name" value="Hypothetical protein PA1324"/>
    <property type="match status" value="7"/>
</dbReference>
<protein>
    <recommendedName>
        <fullName evidence="6">SD-repeat containing protein B domain-containing protein</fullName>
    </recommendedName>
</protein>
<dbReference type="NCBIfam" id="NF033766">
    <property type="entry name" value="choice_anch_G"/>
    <property type="match status" value="1"/>
</dbReference>
<evidence type="ECO:0000256" key="1">
    <source>
        <dbReference type="ARBA" id="ARBA00004613"/>
    </source>
</evidence>
<feature type="region of interest" description="Disordered" evidence="4">
    <location>
        <begin position="620"/>
        <end position="693"/>
    </location>
</feature>
<dbReference type="InterPro" id="IPR033764">
    <property type="entry name" value="Sdr_B"/>
</dbReference>
<feature type="region of interest" description="Disordered" evidence="4">
    <location>
        <begin position="1202"/>
        <end position="1222"/>
    </location>
</feature>
<feature type="compositionally biased region" description="Basic and acidic residues" evidence="4">
    <location>
        <begin position="1357"/>
        <end position="1366"/>
    </location>
</feature>
<feature type="region of interest" description="Disordered" evidence="4">
    <location>
        <begin position="2121"/>
        <end position="2164"/>
    </location>
</feature>
<proteinExistence type="predicted"/>
<evidence type="ECO:0000256" key="4">
    <source>
        <dbReference type="SAM" id="MobiDB-lite"/>
    </source>
</evidence>
<feature type="region of interest" description="Disordered" evidence="4">
    <location>
        <begin position="582"/>
        <end position="604"/>
    </location>
</feature>
<feature type="compositionally biased region" description="Low complexity" evidence="4">
    <location>
        <begin position="2132"/>
        <end position="2150"/>
    </location>
</feature>
<comment type="caution">
    <text evidence="7">The sequence shown here is derived from an EMBL/GenBank/DDBJ whole genome shotgun (WGS) entry which is preliminary data.</text>
</comment>
<feature type="compositionally biased region" description="Basic and acidic residues" evidence="4">
    <location>
        <begin position="1209"/>
        <end position="1222"/>
    </location>
</feature>
<dbReference type="Gene3D" id="2.60.40.10">
    <property type="entry name" value="Immunoglobulins"/>
    <property type="match status" value="10"/>
</dbReference>
<evidence type="ECO:0000256" key="2">
    <source>
        <dbReference type="ARBA" id="ARBA00022525"/>
    </source>
</evidence>
<dbReference type="InterPro" id="IPR013783">
    <property type="entry name" value="Ig-like_fold"/>
</dbReference>
<feature type="region of interest" description="Disordered" evidence="4">
    <location>
        <begin position="1842"/>
        <end position="1861"/>
    </location>
</feature>
<keyword evidence="8" id="KW-1185">Reference proteome</keyword>
<feature type="region of interest" description="Disordered" evidence="4">
    <location>
        <begin position="846"/>
        <end position="957"/>
    </location>
</feature>
<dbReference type="EMBL" id="BJNY01000002">
    <property type="protein sequence ID" value="GED05014.1"/>
    <property type="molecule type" value="Genomic_DNA"/>
</dbReference>
<dbReference type="Pfam" id="PF17210">
    <property type="entry name" value="SdrD_B"/>
    <property type="match status" value="7"/>
</dbReference>
<reference evidence="7 8" key="1">
    <citation type="submission" date="2019-06" db="EMBL/GenBank/DDBJ databases">
        <title>Whole genome shotgun sequence of Glutamicibacter uratoxydans NBRC 15515.</title>
        <authorList>
            <person name="Hosoyama A."/>
            <person name="Uohara A."/>
            <person name="Ohji S."/>
            <person name="Ichikawa N."/>
        </authorList>
    </citation>
    <scope>NUCLEOTIDE SEQUENCE [LARGE SCALE GENOMIC DNA]</scope>
    <source>
        <strain evidence="7 8">NBRC 15515</strain>
    </source>
</reference>
<dbReference type="GO" id="GO:0005576">
    <property type="term" value="C:extracellular region"/>
    <property type="evidence" value="ECO:0007669"/>
    <property type="project" value="UniProtKB-SubCell"/>
</dbReference>
<feature type="region of interest" description="Disordered" evidence="4">
    <location>
        <begin position="1517"/>
        <end position="1536"/>
    </location>
</feature>
<feature type="region of interest" description="Disordered" evidence="4">
    <location>
        <begin position="1102"/>
        <end position="1124"/>
    </location>
</feature>
<keyword evidence="5" id="KW-0812">Transmembrane</keyword>
<feature type="transmembrane region" description="Helical" evidence="5">
    <location>
        <begin position="2171"/>
        <end position="2192"/>
    </location>
</feature>
<evidence type="ECO:0000256" key="3">
    <source>
        <dbReference type="ARBA" id="ARBA00022729"/>
    </source>
</evidence>
<dbReference type="InterPro" id="IPR047900">
    <property type="entry name" value="Choice_anch_G"/>
</dbReference>
<feature type="compositionally biased region" description="Low complexity" evidence="4">
    <location>
        <begin position="735"/>
        <end position="752"/>
    </location>
</feature>
<gene>
    <name evidence="7" type="ORF">AUR04nite_05460</name>
</gene>
<feature type="domain" description="SD-repeat containing protein B" evidence="6">
    <location>
        <begin position="1356"/>
        <end position="1473"/>
    </location>
</feature>
<dbReference type="GO" id="GO:0005975">
    <property type="term" value="P:carbohydrate metabolic process"/>
    <property type="evidence" value="ECO:0007669"/>
    <property type="project" value="UniProtKB-ARBA"/>
</dbReference>
<dbReference type="Gene3D" id="2.60.40.230">
    <property type="entry name" value="Neocarzinostatin-like"/>
    <property type="match status" value="1"/>
</dbReference>
<feature type="domain" description="SD-repeat containing protein B" evidence="6">
    <location>
        <begin position="1582"/>
        <end position="1699"/>
    </location>
</feature>
<dbReference type="Gene3D" id="2.60.40.3920">
    <property type="match status" value="1"/>
</dbReference>
<evidence type="ECO:0000313" key="7">
    <source>
        <dbReference type="EMBL" id="GED05014.1"/>
    </source>
</evidence>
<dbReference type="PANTHER" id="PTHR23303">
    <property type="entry name" value="CARBOXYPEPTIDASE REGULATORY REGION-CONTAINING"/>
    <property type="match status" value="1"/>
</dbReference>
<feature type="compositionally biased region" description="Polar residues" evidence="4">
    <location>
        <begin position="1108"/>
        <end position="1121"/>
    </location>
</feature>
<feature type="domain" description="SD-repeat containing protein B" evidence="6">
    <location>
        <begin position="900"/>
        <end position="1018"/>
    </location>
</feature>
<dbReference type="OrthoDB" id="5035198at2"/>
<evidence type="ECO:0000256" key="5">
    <source>
        <dbReference type="SAM" id="Phobius"/>
    </source>
</evidence>
<comment type="subcellular location">
    <subcellularLocation>
        <location evidence="1">Secreted</location>
    </subcellularLocation>
</comment>
<name>A0A4Y4DMC6_GLUUR</name>
<evidence type="ECO:0000313" key="8">
    <source>
        <dbReference type="Proteomes" id="UP000316612"/>
    </source>
</evidence>
<feature type="domain" description="SD-repeat containing protein B" evidence="6">
    <location>
        <begin position="769"/>
        <end position="886"/>
    </location>
</feature>
<feature type="domain" description="SD-repeat containing protein B" evidence="6">
    <location>
        <begin position="1126"/>
        <end position="1243"/>
    </location>
</feature>
<sequence>MRRTERSKTAPAVHAGWWRRPLALGMVSSVAVSTFGLPAFADVDTKPDEKTESASSIIDLSLLGKELAGGGQSRALFPSGPAEDDGALDASLIGSQLIDLGGVELPVDQVIDYGELGAMLSRSSATDAKNGEAITGIAGADGSIGLDGKEGGFGTAKLDLLSLFKASGADGITDAILSKAELTAGVGGAHVKAVDGKFQDPDNVGGPGQYRVAEANLELQSPLVDDLAESIYDSVGQIDGIVEDSVGKLGDFTTLVTGITKALPAGAEVSFDVKSNMQEKIFAAIVDKPITTKNEILTVDFSKGTIYVDLDKAYSGERPEGVDLPDGINNQAPNTELIDDQLYPIIGESVHDLINEVVSIAVGSIEGALDSVTLDLNVKTTGIAPATASWSVNLMGDVKPVECDGSALVCEPLKATINTIVAPLVKTAIVPIRDYILSDDGQNLYELAITDIKTGAMTMPIRAVLDPFFKVLNQVVSLQLNRQVTTTCEGPDGEMTESLEVSALSLGLIQAADAGRLNLGTAGVRIGACDDAAVINPAITVDPGSVEPGQPTNVTGEGFTPEGDVTLQLTDPDGKPVGDPITVKADPEGKIPSTAVPVPDDAAPGDYKIVATDVTTDTPAEGKVTVTEPGTPQPGNGSIGDTVFDDANKDGLQSDGEAGVPGVTVNLLDADGNPVNGEDGTPRTATTDDSGKYTFDKLPNGDYTIGFVAPEGKTFSPAQQGDDRAVDSDPNAEGVTPVVTVSDDTPTTDQVDAGLVDDDGTTPQPGNGSIGDTVFDDANKDGLQSDGEAGVPGVTVNLLDADGNPVNGEDGTPRTATTDDSGKYTFDKLPNGDYTVGFVAPEGKTFTAADQGDDDSKDSDANSEGVTPVVTLTDDAPTTDQVDAGLVDDDGTTPQPGNGSIGDTVFDDANKDGLQSDGEAGVPGVTVNLLDADGNPVNGEDGTPRTATTDDSGKYTFDKLPNGEYVVEFKAPEGKTFTAADQGDDDAKDSDANVENGRTPAVVLTTEAPNNNTVDAGLVAADQAQQPSITADPTDVKPGEETTVKGKDFEPNETITVVIKDKDGNPVGDPIEVTTDENGEFTQQVPVPEDTAPGEYDVVATDKDGDETTTGINVTDSNNPPAGNGELGDRVWRDADANGIQDSGEAGIQGVKVNLLDASGAPVNGADGNPVTATTDENGNYTFAGLELGEYTVEFVAPEGAKFSPANAGEDRTNDSNAGEDGRTDVVALTSVVPVNTSIDAGIVDAPAPSEATVTADPSDVKPGQETQVTGDGYAPNSEVTVQLVDKDGNPVGDPITVTTDENGHFTTPLPVGEDVEPGDYGIEAKDDQGNSDSTALVVSPKDDGNPNPNPGGEGELGDRVWRDANSDGIQDSSESGLAGAVVNLLDAEGNAVTDASGTPVTTTTDDNGNYAFTGLALGEYIVEFAAPQGAGFSPAEAGEDRALDSNAGENGRSTVVTLTSAAPVDRTIDAGIVDAPAVDEATVSVNPGEVAPGEKTTVNGEGYAPNSEVTVQLVDKDGKPVGDPVKTTTDDEGRFSTELEVPQDAAPGEYTVEAKDAEGNSDDVELTVTEPDGNNGGNNGQLGDRVWRDANGNGLQDEGESGLPDVTVNLLDADGNPVNDAEGNKVSTKTDDNGSYSFAGLQIKQYIVEFVAPEGASFAPAKQGDDRGIDSDAGENGRTEAVTLTSQAPVNNGVDAGVVDAPAVEEATVTVNPDKVAPGEETNVIGDGYAPNSEVTITLKDKDGNPVGDPIKVTTDENGHFSTDVTVPEGTVEGEYTVTAEDAEGNTDSTTLQVTAPDGNGNGNDGASLGDFVWNDANSDGLQTEGEAGVKDVAVNLLDADGNPVVDEDGNPVSTTTGEDGKYGFENLNYGEYVVEFKAPKNAAFTKQAQGNDRSIDSDAGENGRTAAVQLSANAASNTSVDAGLVIDEQQASPEFTVNPDEAAPGERVKIVGEGYAPNTTITIELRDKDGKVVDSIEVTTDDDGKFTTDYTIPEDAKEGDYTVATVDPQGVEQTRSLRITEKTADMCEAEQSIAVSPEKVKAGDTVTVKGQGFTPGQTVSVSVTGEDGKQIEVAISKGAAAQLITIDESCGFEFKIQLPKDIKEGFYTVDVNDEDGKKIDSGKFEVVGSDDNNGNGDNNGTDNNGTDDGNQDNDGKQNNDDLASTGANVIGFSLLGLLAAAGGVVLSVAARRRSQRG</sequence>
<evidence type="ECO:0000259" key="6">
    <source>
        <dbReference type="Pfam" id="PF17210"/>
    </source>
</evidence>
<organism evidence="7 8">
    <name type="scientific">Glutamicibacter uratoxydans</name>
    <name type="common">Arthrobacter uratoxydans</name>
    <dbReference type="NCBI Taxonomy" id="43667"/>
    <lineage>
        <taxon>Bacteria</taxon>
        <taxon>Bacillati</taxon>
        <taxon>Actinomycetota</taxon>
        <taxon>Actinomycetes</taxon>
        <taxon>Micrococcales</taxon>
        <taxon>Micrococcaceae</taxon>
        <taxon>Glutamicibacter</taxon>
    </lineage>
</organism>
<keyword evidence="5" id="KW-0472">Membrane</keyword>
<feature type="region of interest" description="Disordered" evidence="4">
    <location>
        <begin position="1248"/>
        <end position="1375"/>
    </location>
</feature>
<keyword evidence="2" id="KW-0964">Secreted</keyword>
<accession>A0A4Y4DMC6</accession>
<dbReference type="Proteomes" id="UP000316612">
    <property type="component" value="Unassembled WGS sequence"/>
</dbReference>
<keyword evidence="5" id="KW-1133">Transmembrane helix</keyword>
<feature type="region of interest" description="Disordered" evidence="4">
    <location>
        <begin position="713"/>
        <end position="830"/>
    </location>
</feature>
<dbReference type="Gene3D" id="2.60.40.1930">
    <property type="match status" value="1"/>
</dbReference>
<keyword evidence="3" id="KW-0732">Signal</keyword>
<feature type="domain" description="SD-repeat containing protein B" evidence="6">
    <location>
        <begin position="638"/>
        <end position="755"/>
    </location>
</feature>